<keyword evidence="1" id="KW-1133">Transmembrane helix</keyword>
<dbReference type="Proteomes" id="UP001217089">
    <property type="component" value="Unassembled WGS sequence"/>
</dbReference>
<dbReference type="EMBL" id="JARBDR010000328">
    <property type="protein sequence ID" value="KAJ8316466.1"/>
    <property type="molecule type" value="Genomic_DNA"/>
</dbReference>
<evidence type="ECO:0000256" key="1">
    <source>
        <dbReference type="SAM" id="Phobius"/>
    </source>
</evidence>
<name>A0ABQ9FJX1_TEGGR</name>
<keyword evidence="3" id="KW-1185">Reference proteome</keyword>
<evidence type="ECO:0000313" key="3">
    <source>
        <dbReference type="Proteomes" id="UP001217089"/>
    </source>
</evidence>
<feature type="transmembrane region" description="Helical" evidence="1">
    <location>
        <begin position="20"/>
        <end position="38"/>
    </location>
</feature>
<keyword evidence="1" id="KW-0472">Membrane</keyword>
<reference evidence="2 3" key="1">
    <citation type="submission" date="2022-12" db="EMBL/GenBank/DDBJ databases">
        <title>Chromosome-level genome of Tegillarca granosa.</title>
        <authorList>
            <person name="Kim J."/>
        </authorList>
    </citation>
    <scope>NUCLEOTIDE SEQUENCE [LARGE SCALE GENOMIC DNA]</scope>
    <source>
        <strain evidence="2">Teg-2019</strain>
        <tissue evidence="2">Adductor muscle</tissue>
    </source>
</reference>
<accession>A0ABQ9FJX1</accession>
<organism evidence="2 3">
    <name type="scientific">Tegillarca granosa</name>
    <name type="common">Malaysian cockle</name>
    <name type="synonym">Anadara granosa</name>
    <dbReference type="NCBI Taxonomy" id="220873"/>
    <lineage>
        <taxon>Eukaryota</taxon>
        <taxon>Metazoa</taxon>
        <taxon>Spiralia</taxon>
        <taxon>Lophotrochozoa</taxon>
        <taxon>Mollusca</taxon>
        <taxon>Bivalvia</taxon>
        <taxon>Autobranchia</taxon>
        <taxon>Pteriomorphia</taxon>
        <taxon>Arcoida</taxon>
        <taxon>Arcoidea</taxon>
        <taxon>Arcidae</taxon>
        <taxon>Tegillarca</taxon>
    </lineage>
</organism>
<keyword evidence="1" id="KW-0812">Transmembrane</keyword>
<proteinExistence type="predicted"/>
<protein>
    <submittedName>
        <fullName evidence="2">Uncharacterized protein</fullName>
    </submittedName>
</protein>
<gene>
    <name evidence="2" type="ORF">KUTeg_006480</name>
</gene>
<sequence length="98" mass="10936">MSKETFSISKPGCGILMYTGQLYGGAFSLPGISVLLVLDRDPSQRTHFLWSAFFGIQNMEEEVKQFCNNASDILKTAQKLNEGSVLHYSQNLLKAKFV</sequence>
<comment type="caution">
    <text evidence="2">The sequence shown here is derived from an EMBL/GenBank/DDBJ whole genome shotgun (WGS) entry which is preliminary data.</text>
</comment>
<evidence type="ECO:0000313" key="2">
    <source>
        <dbReference type="EMBL" id="KAJ8316466.1"/>
    </source>
</evidence>